<dbReference type="EnsemblMetazoa" id="Aqu2.1.09395_001">
    <property type="protein sequence ID" value="Aqu2.1.09395_001"/>
    <property type="gene ID" value="Aqu2.1.09395"/>
</dbReference>
<dbReference type="InParanoid" id="A0A1X7T4T6"/>
<dbReference type="AlphaFoldDB" id="A0A1X7T4T6"/>
<organism evidence="1">
    <name type="scientific">Amphimedon queenslandica</name>
    <name type="common">Sponge</name>
    <dbReference type="NCBI Taxonomy" id="400682"/>
    <lineage>
        <taxon>Eukaryota</taxon>
        <taxon>Metazoa</taxon>
        <taxon>Porifera</taxon>
        <taxon>Demospongiae</taxon>
        <taxon>Heteroscleromorpha</taxon>
        <taxon>Haplosclerida</taxon>
        <taxon>Niphatidae</taxon>
        <taxon>Amphimedon</taxon>
    </lineage>
</organism>
<protein>
    <submittedName>
        <fullName evidence="1">Uncharacterized protein</fullName>
    </submittedName>
</protein>
<evidence type="ECO:0000313" key="1">
    <source>
        <dbReference type="EnsemblMetazoa" id="Aqu2.1.09395_001"/>
    </source>
</evidence>
<proteinExistence type="predicted"/>
<accession>A0A1X7T4T6</accession>
<name>A0A1X7T4T6_AMPQE</name>
<sequence length="50" mass="5574">ASCSDGPVSDLCWTGQGHHSLYKYYQLNLNTFSHLLIFSVRLVVTDACVN</sequence>
<reference evidence="1" key="1">
    <citation type="submission" date="2017-05" db="UniProtKB">
        <authorList>
            <consortium name="EnsemblMetazoa"/>
        </authorList>
    </citation>
    <scope>IDENTIFICATION</scope>
</reference>